<evidence type="ECO:0000256" key="2">
    <source>
        <dbReference type="SAM" id="Phobius"/>
    </source>
</evidence>
<dbReference type="InterPro" id="IPR000620">
    <property type="entry name" value="EamA_dom"/>
</dbReference>
<dbReference type="PANTHER" id="PTHR22911">
    <property type="entry name" value="ACYL-MALONYL CONDENSING ENZYME-RELATED"/>
    <property type="match status" value="1"/>
</dbReference>
<organism evidence="5 6">
    <name type="scientific">Agromyces neolithicus</name>
    <dbReference type="NCBI Taxonomy" id="269420"/>
    <lineage>
        <taxon>Bacteria</taxon>
        <taxon>Bacillati</taxon>
        <taxon>Actinomycetota</taxon>
        <taxon>Actinomycetes</taxon>
        <taxon>Micrococcales</taxon>
        <taxon>Microbacteriaceae</taxon>
        <taxon>Agromyces</taxon>
    </lineage>
</organism>
<accession>A0ABP4YG88</accession>
<name>A0ABP4YG88_9MICO</name>
<evidence type="ECO:0000313" key="5">
    <source>
        <dbReference type="EMBL" id="GAA1815242.1"/>
    </source>
</evidence>
<dbReference type="SUPFAM" id="SSF103481">
    <property type="entry name" value="Multidrug resistance efflux transporter EmrE"/>
    <property type="match status" value="2"/>
</dbReference>
<dbReference type="Proteomes" id="UP001500002">
    <property type="component" value="Unassembled WGS sequence"/>
</dbReference>
<feature type="domain" description="EamA" evidence="4">
    <location>
        <begin position="180"/>
        <end position="313"/>
    </location>
</feature>
<keyword evidence="2" id="KW-0472">Membrane</keyword>
<sequence>MRFVLAVLLAAVCFGTTGTAQALGPDAGALSLGAARLVVGGGALGLVALALHFAARRRDAAGTPVASTRGDGMRHPLAVRSRRLPTWALIAIGAAGVLAYQPAFFAGTAANGVAVGTVVALGSAPVITGALDWALRRRYPGHRWGLATAIATTGVAILAASTASAGPTAVDAVGASAGPLGLLASVGAGSSYAVYTLAAKALLDRGWSATGSMGALFGAAAVASVPVLAMTDASWLATGPGLAMALWVGLAATAFAYVLFGIGLTGLAPATVSTLTLAEPLTAGLLGVLVLGEALSGGAVAGLIVLAGGIVLFAAGARGGPGGRGGPGARGGPGGRHGAASAGLVGSALGSVGHRELRTHPSSDARVTRVLFARLEPVVLTAGAGTRERDRLTDHDRAKELAVRNTGVTTSTHGAGSPGCRRARCALIEETTDRVDHDAKY</sequence>
<feature type="transmembrane region" description="Helical" evidence="2">
    <location>
        <begin position="172"/>
        <end position="195"/>
    </location>
</feature>
<reference evidence="6" key="1">
    <citation type="journal article" date="2019" name="Int. J. Syst. Evol. Microbiol.">
        <title>The Global Catalogue of Microorganisms (GCM) 10K type strain sequencing project: providing services to taxonomists for standard genome sequencing and annotation.</title>
        <authorList>
            <consortium name="The Broad Institute Genomics Platform"/>
            <consortium name="The Broad Institute Genome Sequencing Center for Infectious Disease"/>
            <person name="Wu L."/>
            <person name="Ma J."/>
        </authorList>
    </citation>
    <scope>NUCLEOTIDE SEQUENCE [LARGE SCALE GENOMIC DNA]</scope>
    <source>
        <strain evidence="6">JCM 14322</strain>
    </source>
</reference>
<dbReference type="InterPro" id="IPR037185">
    <property type="entry name" value="EmrE-like"/>
</dbReference>
<feature type="transmembrane region" description="Helical" evidence="2">
    <location>
        <begin position="241"/>
        <end position="260"/>
    </location>
</feature>
<evidence type="ECO:0000313" key="6">
    <source>
        <dbReference type="Proteomes" id="UP001500002"/>
    </source>
</evidence>
<evidence type="ECO:0000256" key="3">
    <source>
        <dbReference type="SAM" id="SignalP"/>
    </source>
</evidence>
<feature type="transmembrane region" description="Helical" evidence="2">
    <location>
        <begin position="109"/>
        <end position="134"/>
    </location>
</feature>
<feature type="transmembrane region" description="Helical" evidence="2">
    <location>
        <begin position="32"/>
        <end position="54"/>
    </location>
</feature>
<dbReference type="PANTHER" id="PTHR22911:SF79">
    <property type="entry name" value="MOBA-LIKE NTP TRANSFERASE DOMAIN-CONTAINING PROTEIN"/>
    <property type="match status" value="1"/>
</dbReference>
<feature type="chain" id="PRO_5046492250" description="EamA domain-containing protein" evidence="3">
    <location>
        <begin position="23"/>
        <end position="441"/>
    </location>
</feature>
<comment type="similarity">
    <text evidence="1">Belongs to the EamA transporter family.</text>
</comment>
<feature type="signal peptide" evidence="3">
    <location>
        <begin position="1"/>
        <end position="22"/>
    </location>
</feature>
<evidence type="ECO:0000256" key="1">
    <source>
        <dbReference type="ARBA" id="ARBA00007362"/>
    </source>
</evidence>
<feature type="transmembrane region" description="Helical" evidence="2">
    <location>
        <begin position="84"/>
        <end position="103"/>
    </location>
</feature>
<feature type="transmembrane region" description="Helical" evidence="2">
    <location>
        <begin position="207"/>
        <end position="229"/>
    </location>
</feature>
<dbReference type="EMBL" id="BAAANJ010000009">
    <property type="protein sequence ID" value="GAA1815242.1"/>
    <property type="molecule type" value="Genomic_DNA"/>
</dbReference>
<gene>
    <name evidence="5" type="ORF">GCM10009749_26180</name>
</gene>
<keyword evidence="6" id="KW-1185">Reference proteome</keyword>
<dbReference type="RefSeq" id="WP_344296754.1">
    <property type="nucleotide sequence ID" value="NZ_BAAANJ010000009.1"/>
</dbReference>
<keyword evidence="2" id="KW-0812">Transmembrane</keyword>
<feature type="transmembrane region" description="Helical" evidence="2">
    <location>
        <begin position="146"/>
        <end position="166"/>
    </location>
</feature>
<keyword evidence="2" id="KW-1133">Transmembrane helix</keyword>
<feature type="transmembrane region" description="Helical" evidence="2">
    <location>
        <begin position="298"/>
        <end position="317"/>
    </location>
</feature>
<evidence type="ECO:0000259" key="4">
    <source>
        <dbReference type="Pfam" id="PF00892"/>
    </source>
</evidence>
<comment type="caution">
    <text evidence="5">The sequence shown here is derived from an EMBL/GenBank/DDBJ whole genome shotgun (WGS) entry which is preliminary data.</text>
</comment>
<protein>
    <recommendedName>
        <fullName evidence="4">EamA domain-containing protein</fullName>
    </recommendedName>
</protein>
<dbReference type="Pfam" id="PF00892">
    <property type="entry name" value="EamA"/>
    <property type="match status" value="1"/>
</dbReference>
<keyword evidence="3" id="KW-0732">Signal</keyword>
<proteinExistence type="inferred from homology"/>